<accession>A0A4Z1DN49</accession>
<dbReference type="EMBL" id="SRRU01000003">
    <property type="protein sequence ID" value="TGN84798.1"/>
    <property type="molecule type" value="Genomic_DNA"/>
</dbReference>
<name>A0A4Z1DN49_STRGP</name>
<dbReference type="RefSeq" id="WP_135791013.1">
    <property type="nucleotide sequence ID" value="NZ_BNBQ01000003.1"/>
</dbReference>
<gene>
    <name evidence="2" type="ORF">E5082_10645</name>
</gene>
<reference evidence="2 3" key="1">
    <citation type="submission" date="2019-04" db="EMBL/GenBank/DDBJ databases">
        <title>Streptomyces sp. nov. Bv016 isolated from bark of Buahinia variegata.</title>
        <authorList>
            <person name="Kanchanasin P."/>
            <person name="Tanasupawat S."/>
            <person name="Yuki M."/>
            <person name="Kudo T."/>
        </authorList>
    </citation>
    <scope>NUCLEOTIDE SEQUENCE [LARGE SCALE GENOMIC DNA]</scope>
    <source>
        <strain evidence="2 3">JCM 4765</strain>
    </source>
</reference>
<dbReference type="GeneID" id="91530373"/>
<comment type="caution">
    <text evidence="2">The sequence shown here is derived from an EMBL/GenBank/DDBJ whole genome shotgun (WGS) entry which is preliminary data.</text>
</comment>
<dbReference type="Proteomes" id="UP000298513">
    <property type="component" value="Unassembled WGS sequence"/>
</dbReference>
<dbReference type="AlphaFoldDB" id="A0A4Z1DN49"/>
<organism evidence="2 3">
    <name type="scientific">Streptomyces griseoluteus</name>
    <dbReference type="NCBI Taxonomy" id="29306"/>
    <lineage>
        <taxon>Bacteria</taxon>
        <taxon>Bacillati</taxon>
        <taxon>Actinomycetota</taxon>
        <taxon>Actinomycetes</taxon>
        <taxon>Kitasatosporales</taxon>
        <taxon>Streptomycetaceae</taxon>
        <taxon>Streptomyces</taxon>
    </lineage>
</organism>
<keyword evidence="1" id="KW-1133">Transmembrane helix</keyword>
<keyword evidence="1" id="KW-0472">Membrane</keyword>
<protein>
    <submittedName>
        <fullName evidence="2">Uncharacterized protein</fullName>
    </submittedName>
</protein>
<keyword evidence="3" id="KW-1185">Reference proteome</keyword>
<sequence length="166" mass="19003">MYGALGLVAVAPPVLELYVDVSGVFGLWWALGSVVVFSIVFGARRVREGAETGRVVAVRDERLAAGEYTLTDYKVFLPFDRPKSSPERAESPLLLRFTNRGIQHWDGDTLRWSHPWDGLHLVFEDEVLLVHHEDRLVARFWVFIPFGTPDEILLAADRLQRHRPRR</sequence>
<evidence type="ECO:0000256" key="1">
    <source>
        <dbReference type="SAM" id="Phobius"/>
    </source>
</evidence>
<evidence type="ECO:0000313" key="3">
    <source>
        <dbReference type="Proteomes" id="UP000298513"/>
    </source>
</evidence>
<evidence type="ECO:0000313" key="2">
    <source>
        <dbReference type="EMBL" id="TGN84798.1"/>
    </source>
</evidence>
<proteinExistence type="predicted"/>
<keyword evidence="1" id="KW-0812">Transmembrane</keyword>
<feature type="transmembrane region" description="Helical" evidence="1">
    <location>
        <begin position="26"/>
        <end position="44"/>
    </location>
</feature>